<evidence type="ECO:0000313" key="2">
    <source>
        <dbReference type="EMBL" id="KAK3773955.1"/>
    </source>
</evidence>
<sequence length="22" mass="2501">MSKVLMEESSDDTHKSKPEPPK</sequence>
<dbReference type="AlphaFoldDB" id="A0AAE1DL91"/>
<reference evidence="2" key="1">
    <citation type="journal article" date="2023" name="G3 (Bethesda)">
        <title>A reference genome for the long-term kleptoplast-retaining sea slug Elysia crispata morphotype clarki.</title>
        <authorList>
            <person name="Eastman K.E."/>
            <person name="Pendleton A.L."/>
            <person name="Shaikh M.A."/>
            <person name="Suttiyut T."/>
            <person name="Ogas R."/>
            <person name="Tomko P."/>
            <person name="Gavelis G."/>
            <person name="Widhalm J.R."/>
            <person name="Wisecaver J.H."/>
        </authorList>
    </citation>
    <scope>NUCLEOTIDE SEQUENCE</scope>
    <source>
        <strain evidence="2">ECLA1</strain>
    </source>
</reference>
<accession>A0AAE1DL91</accession>
<evidence type="ECO:0000313" key="3">
    <source>
        <dbReference type="Proteomes" id="UP001283361"/>
    </source>
</evidence>
<evidence type="ECO:0000256" key="1">
    <source>
        <dbReference type="SAM" id="MobiDB-lite"/>
    </source>
</evidence>
<feature type="compositionally biased region" description="Basic and acidic residues" evidence="1">
    <location>
        <begin position="11"/>
        <end position="22"/>
    </location>
</feature>
<organism evidence="2 3">
    <name type="scientific">Elysia crispata</name>
    <name type="common">lettuce slug</name>
    <dbReference type="NCBI Taxonomy" id="231223"/>
    <lineage>
        <taxon>Eukaryota</taxon>
        <taxon>Metazoa</taxon>
        <taxon>Spiralia</taxon>
        <taxon>Lophotrochozoa</taxon>
        <taxon>Mollusca</taxon>
        <taxon>Gastropoda</taxon>
        <taxon>Heterobranchia</taxon>
        <taxon>Euthyneura</taxon>
        <taxon>Panpulmonata</taxon>
        <taxon>Sacoglossa</taxon>
        <taxon>Placobranchoidea</taxon>
        <taxon>Plakobranchidae</taxon>
        <taxon>Elysia</taxon>
    </lineage>
</organism>
<name>A0AAE1DL91_9GAST</name>
<dbReference type="EMBL" id="JAWDGP010003473">
    <property type="protein sequence ID" value="KAK3773955.1"/>
    <property type="molecule type" value="Genomic_DNA"/>
</dbReference>
<proteinExistence type="predicted"/>
<keyword evidence="3" id="KW-1185">Reference proteome</keyword>
<protein>
    <submittedName>
        <fullName evidence="2">Uncharacterized protein</fullName>
    </submittedName>
</protein>
<gene>
    <name evidence="2" type="ORF">RRG08_057499</name>
</gene>
<dbReference type="Proteomes" id="UP001283361">
    <property type="component" value="Unassembled WGS sequence"/>
</dbReference>
<feature type="region of interest" description="Disordered" evidence="1">
    <location>
        <begin position="1"/>
        <end position="22"/>
    </location>
</feature>
<comment type="caution">
    <text evidence="2">The sequence shown here is derived from an EMBL/GenBank/DDBJ whole genome shotgun (WGS) entry which is preliminary data.</text>
</comment>